<dbReference type="AlphaFoldDB" id="A0A1Y1LY68"/>
<dbReference type="Gene3D" id="3.10.490.20">
    <property type="match status" value="1"/>
</dbReference>
<dbReference type="InterPro" id="IPR041228">
    <property type="entry name" value="Dynein_C"/>
</dbReference>
<dbReference type="EMBL" id="GEZM01044181">
    <property type="protein sequence ID" value="JAV78459.1"/>
    <property type="molecule type" value="Transcribed_RNA"/>
</dbReference>
<dbReference type="Pfam" id="PF18199">
    <property type="entry name" value="Dynein_C"/>
    <property type="match status" value="1"/>
</dbReference>
<name>A0A1Y1LY68_PHOPY</name>
<feature type="domain" description="Dynein heavy chain C-terminal" evidence="1">
    <location>
        <begin position="22"/>
        <end position="110"/>
    </location>
</feature>
<dbReference type="EMBL" id="GEZM01044190">
    <property type="protein sequence ID" value="JAV78438.1"/>
    <property type="molecule type" value="Transcribed_RNA"/>
</dbReference>
<organism evidence="2">
    <name type="scientific">Photinus pyralis</name>
    <name type="common">Common eastern firefly</name>
    <name type="synonym">Lampyris pyralis</name>
    <dbReference type="NCBI Taxonomy" id="7054"/>
    <lineage>
        <taxon>Eukaryota</taxon>
        <taxon>Metazoa</taxon>
        <taxon>Ecdysozoa</taxon>
        <taxon>Arthropoda</taxon>
        <taxon>Hexapoda</taxon>
        <taxon>Insecta</taxon>
        <taxon>Pterygota</taxon>
        <taxon>Neoptera</taxon>
        <taxon>Endopterygota</taxon>
        <taxon>Coleoptera</taxon>
        <taxon>Polyphaga</taxon>
        <taxon>Elateriformia</taxon>
        <taxon>Elateroidea</taxon>
        <taxon>Lampyridae</taxon>
        <taxon>Lampyrinae</taxon>
        <taxon>Photinus</taxon>
    </lineage>
</organism>
<protein>
    <recommendedName>
        <fullName evidence="1">Dynein heavy chain C-terminal domain-containing protein</fullName>
    </recommendedName>
</protein>
<dbReference type="InterPro" id="IPR043160">
    <property type="entry name" value="Dynein_C_barrel"/>
</dbReference>
<evidence type="ECO:0000259" key="1">
    <source>
        <dbReference type="Pfam" id="PF18199"/>
    </source>
</evidence>
<sequence>MYKTGKIAMWNESRMEAVYERPVNLSSFFHPATFLSVFKQDFARRKNTAMDDLRLKSSWRHTPGDGVITITNLLIEGALFEGSNITDCHANSDSINVAPDCHLSWVNVRRIHTVLQKY</sequence>
<dbReference type="EMBL" id="GEZM01044172">
    <property type="protein sequence ID" value="JAV78478.1"/>
    <property type="molecule type" value="Transcribed_RNA"/>
</dbReference>
<accession>A0A1Y1LY68</accession>
<proteinExistence type="predicted"/>
<evidence type="ECO:0000313" key="2">
    <source>
        <dbReference type="EMBL" id="JAV78459.1"/>
    </source>
</evidence>
<reference evidence="2" key="1">
    <citation type="journal article" date="2016" name="Sci. Rep.">
        <title>Molecular characterization of firefly nuptial gifts: a multi-omics approach sheds light on postcopulatory sexual selection.</title>
        <authorList>
            <person name="Al-Wathiqui N."/>
            <person name="Fallon T.R."/>
            <person name="South A."/>
            <person name="Weng J.K."/>
            <person name="Lewis S.M."/>
        </authorList>
    </citation>
    <scope>NUCLEOTIDE SEQUENCE</scope>
</reference>